<organism evidence="2 3">
    <name type="scientific">Rhizobium rosettiformans W3</name>
    <dbReference type="NCBI Taxonomy" id="538378"/>
    <lineage>
        <taxon>Bacteria</taxon>
        <taxon>Pseudomonadati</taxon>
        <taxon>Pseudomonadota</taxon>
        <taxon>Alphaproteobacteria</taxon>
        <taxon>Hyphomicrobiales</taxon>
        <taxon>Rhizobiaceae</taxon>
        <taxon>Rhizobium/Agrobacterium group</taxon>
        <taxon>Rhizobium</taxon>
    </lineage>
</organism>
<accession>A0A4S8PLS7</accession>
<evidence type="ECO:0000313" key="3">
    <source>
        <dbReference type="Proteomes" id="UP000307378"/>
    </source>
</evidence>
<dbReference type="Proteomes" id="UP000307378">
    <property type="component" value="Unassembled WGS sequence"/>
</dbReference>
<proteinExistence type="predicted"/>
<keyword evidence="2" id="KW-0808">Transferase</keyword>
<sequence>MIRKRSISLQGHRTSFSIEDEFLAELKLIAGERKMSLASLIAEIDEARPVTSNLSSALRLFVLAEAKKTASNRDKE</sequence>
<dbReference type="GO" id="GO:0016740">
    <property type="term" value="F:transferase activity"/>
    <property type="evidence" value="ECO:0007669"/>
    <property type="project" value="UniProtKB-KW"/>
</dbReference>
<evidence type="ECO:0000313" key="2">
    <source>
        <dbReference type="EMBL" id="THV31778.1"/>
    </source>
</evidence>
<dbReference type="InterPro" id="IPR027373">
    <property type="entry name" value="RHH_dom"/>
</dbReference>
<dbReference type="AlphaFoldDB" id="A0A4S8PLS7"/>
<gene>
    <name evidence="2" type="ORF">FAA86_21540</name>
</gene>
<dbReference type="Gene3D" id="1.10.3990.20">
    <property type="entry name" value="protein bp1543"/>
    <property type="match status" value="1"/>
</dbReference>
<dbReference type="Pfam" id="PF13467">
    <property type="entry name" value="RHH_4"/>
    <property type="match status" value="1"/>
</dbReference>
<feature type="domain" description="Ribbon-helix-helix" evidence="1">
    <location>
        <begin position="3"/>
        <end position="65"/>
    </location>
</feature>
<dbReference type="RefSeq" id="WP_136543047.1">
    <property type="nucleotide sequence ID" value="NZ_STGU01000018.1"/>
</dbReference>
<dbReference type="InterPro" id="IPR038268">
    <property type="entry name" value="RHH_sf"/>
</dbReference>
<evidence type="ECO:0000259" key="1">
    <source>
        <dbReference type="Pfam" id="PF13467"/>
    </source>
</evidence>
<name>A0A4S8PLS7_9HYPH</name>
<reference evidence="2 3" key="1">
    <citation type="submission" date="2019-04" db="EMBL/GenBank/DDBJ databases">
        <title>genome sequence of strain W3.</title>
        <authorList>
            <person name="Gao J."/>
            <person name="Sun J."/>
        </authorList>
    </citation>
    <scope>NUCLEOTIDE SEQUENCE [LARGE SCALE GENOMIC DNA]</scope>
    <source>
        <strain evidence="2 3">W3</strain>
    </source>
</reference>
<protein>
    <submittedName>
        <fullName evidence="2">Aryl-sulfate sulfotransferase</fullName>
    </submittedName>
</protein>
<comment type="caution">
    <text evidence="2">The sequence shown here is derived from an EMBL/GenBank/DDBJ whole genome shotgun (WGS) entry which is preliminary data.</text>
</comment>
<dbReference type="EMBL" id="STGU01000018">
    <property type="protein sequence ID" value="THV31778.1"/>
    <property type="molecule type" value="Genomic_DNA"/>
</dbReference>